<dbReference type="InterPro" id="IPR016163">
    <property type="entry name" value="Ald_DH_C"/>
</dbReference>
<dbReference type="Pfam" id="PF00171">
    <property type="entry name" value="Aldedh"/>
    <property type="match status" value="1"/>
</dbReference>
<evidence type="ECO:0000313" key="6">
    <source>
        <dbReference type="EMBL" id="MDD0838192.1"/>
    </source>
</evidence>
<evidence type="ECO:0000256" key="1">
    <source>
        <dbReference type="ARBA" id="ARBA00009986"/>
    </source>
</evidence>
<dbReference type="InterPro" id="IPR016161">
    <property type="entry name" value="Ald_DH/histidinol_DH"/>
</dbReference>
<dbReference type="InterPro" id="IPR015590">
    <property type="entry name" value="Aldehyde_DH_dom"/>
</dbReference>
<keyword evidence="7" id="KW-1185">Reference proteome</keyword>
<organism evidence="6 7">
    <name type="scientific">Curvibacter cyanobacteriorum</name>
    <dbReference type="NCBI Taxonomy" id="3026422"/>
    <lineage>
        <taxon>Bacteria</taxon>
        <taxon>Pseudomonadati</taxon>
        <taxon>Pseudomonadota</taxon>
        <taxon>Betaproteobacteria</taxon>
        <taxon>Burkholderiales</taxon>
        <taxon>Comamonadaceae</taxon>
        <taxon>Curvibacter</taxon>
    </lineage>
</organism>
<keyword evidence="2 4" id="KW-0560">Oxidoreductase</keyword>
<sequence length="499" mass="53245">MHSLTLSDPSLLRTHHFINGQWVAGRSGLALPVHNPALHPTRPEALIAQVPDGNAADAQAALDAASAAFKLWRVRPAKERAQALKRWHALLLQHQDDLARLISLEQGKPLAEARGEVLYGASYIDWFAEEATRVYGDMLPAAVNGRRMMVLKEPVGVVAAITPWNFPLAMIARKIAPALAVGCCVVAKPAEDTPLTALALARLGELAGFPPGVLNVVTASREHTPAVVDVWLASPEVRKITFTGSTPVGQHLARASADTLKKLSLELGGNAPFIVFDDADLDAAVEGVMAAKFRNGGQTCVCPNRIYVQRGVMAAFSQKLAARVAALPVGPAQQPDSLIGPMINARAVEKIERHVQDALAKGAHLETGGQRLQGPGLDGPHYYAPTVLSGVTPDMALTQEETFGPVAPLFTFDTEDEVIAQANDTPFGLAAYFYSPNVRRIWRMASALECGIVGINEGAVASEAAPFGGVKASGYGREGSRYGLDDYLHTKYLCQGQLD</sequence>
<dbReference type="RefSeq" id="WP_273949797.1">
    <property type="nucleotide sequence ID" value="NZ_JAQSIP010000002.1"/>
</dbReference>
<evidence type="ECO:0000259" key="5">
    <source>
        <dbReference type="Pfam" id="PF00171"/>
    </source>
</evidence>
<dbReference type="PROSITE" id="PS00070">
    <property type="entry name" value="ALDEHYDE_DEHYDR_CYS"/>
    <property type="match status" value="1"/>
</dbReference>
<dbReference type="CDD" id="cd07103">
    <property type="entry name" value="ALDH_F5_SSADH_GabD"/>
    <property type="match status" value="1"/>
</dbReference>
<protein>
    <submittedName>
        <fullName evidence="6">NAD-dependent succinate-semialdehyde dehydrogenase</fullName>
    </submittedName>
</protein>
<gene>
    <name evidence="6" type="ORF">PSQ40_06385</name>
</gene>
<feature type="domain" description="Aldehyde dehydrogenase" evidence="5">
    <location>
        <begin position="22"/>
        <end position="492"/>
    </location>
</feature>
<comment type="caution">
    <text evidence="6">The sequence shown here is derived from an EMBL/GenBank/DDBJ whole genome shotgun (WGS) entry which is preliminary data.</text>
</comment>
<dbReference type="PANTHER" id="PTHR43353">
    <property type="entry name" value="SUCCINATE-SEMIALDEHYDE DEHYDROGENASE, MITOCHONDRIAL"/>
    <property type="match status" value="1"/>
</dbReference>
<dbReference type="InterPro" id="IPR029510">
    <property type="entry name" value="Ald_DH_CS_GLU"/>
</dbReference>
<dbReference type="Gene3D" id="3.40.605.10">
    <property type="entry name" value="Aldehyde Dehydrogenase, Chain A, domain 1"/>
    <property type="match status" value="1"/>
</dbReference>
<evidence type="ECO:0000256" key="4">
    <source>
        <dbReference type="RuleBase" id="RU003345"/>
    </source>
</evidence>
<proteinExistence type="inferred from homology"/>
<name>A0ABT5MZH8_9BURK</name>
<dbReference type="Gene3D" id="3.40.309.10">
    <property type="entry name" value="Aldehyde Dehydrogenase, Chain A, domain 2"/>
    <property type="match status" value="1"/>
</dbReference>
<dbReference type="InterPro" id="IPR016162">
    <property type="entry name" value="Ald_DH_N"/>
</dbReference>
<evidence type="ECO:0000313" key="7">
    <source>
        <dbReference type="Proteomes" id="UP001528673"/>
    </source>
</evidence>
<dbReference type="PROSITE" id="PS00687">
    <property type="entry name" value="ALDEHYDE_DEHYDR_GLU"/>
    <property type="match status" value="1"/>
</dbReference>
<dbReference type="SUPFAM" id="SSF53720">
    <property type="entry name" value="ALDH-like"/>
    <property type="match status" value="1"/>
</dbReference>
<dbReference type="InterPro" id="IPR050740">
    <property type="entry name" value="Aldehyde_DH_Superfamily"/>
</dbReference>
<feature type="active site" evidence="3">
    <location>
        <position position="266"/>
    </location>
</feature>
<dbReference type="EMBL" id="JAQSIP010000002">
    <property type="protein sequence ID" value="MDD0838192.1"/>
    <property type="molecule type" value="Genomic_DNA"/>
</dbReference>
<reference evidence="6 7" key="1">
    <citation type="submission" date="2023-02" db="EMBL/GenBank/DDBJ databases">
        <title>Bacterial whole genomic sequence of Curvibacter sp. HBC61.</title>
        <authorList>
            <person name="Le V."/>
            <person name="Ko S.-R."/>
            <person name="Ahn C.-Y."/>
            <person name="Oh H.-M."/>
        </authorList>
    </citation>
    <scope>NUCLEOTIDE SEQUENCE [LARGE SCALE GENOMIC DNA]</scope>
    <source>
        <strain evidence="6 7">HBC61</strain>
    </source>
</reference>
<comment type="similarity">
    <text evidence="1 4">Belongs to the aldehyde dehydrogenase family.</text>
</comment>
<accession>A0ABT5MZH8</accession>
<evidence type="ECO:0000256" key="3">
    <source>
        <dbReference type="PROSITE-ProRule" id="PRU10007"/>
    </source>
</evidence>
<evidence type="ECO:0000256" key="2">
    <source>
        <dbReference type="ARBA" id="ARBA00023002"/>
    </source>
</evidence>
<dbReference type="PANTHER" id="PTHR43353:SF5">
    <property type="entry name" value="SUCCINATE-SEMIALDEHYDE DEHYDROGENASE, MITOCHONDRIAL"/>
    <property type="match status" value="1"/>
</dbReference>
<dbReference type="InterPro" id="IPR016160">
    <property type="entry name" value="Ald_DH_CS_CYS"/>
</dbReference>
<dbReference type="Proteomes" id="UP001528673">
    <property type="component" value="Unassembled WGS sequence"/>
</dbReference>